<proteinExistence type="predicted"/>
<protein>
    <recommendedName>
        <fullName evidence="5">Oligopeptide/dipeptide ABC transporter C-terminal domain-containing protein</fullName>
    </recommendedName>
</protein>
<evidence type="ECO:0000256" key="4">
    <source>
        <dbReference type="SAM" id="MobiDB-lite"/>
    </source>
</evidence>
<feature type="compositionally biased region" description="Basic and acidic residues" evidence="4">
    <location>
        <begin position="15"/>
        <end position="28"/>
    </location>
</feature>
<evidence type="ECO:0000313" key="7">
    <source>
        <dbReference type="Proteomes" id="UP000545761"/>
    </source>
</evidence>
<dbReference type="NCBIfam" id="TIGR01727">
    <property type="entry name" value="oligo_HPY"/>
    <property type="match status" value="1"/>
</dbReference>
<evidence type="ECO:0000256" key="1">
    <source>
        <dbReference type="ARBA" id="ARBA00022448"/>
    </source>
</evidence>
<dbReference type="GO" id="GO:0005524">
    <property type="term" value="F:ATP binding"/>
    <property type="evidence" value="ECO:0007669"/>
    <property type="project" value="UniProtKB-KW"/>
</dbReference>
<name>A0A7W0ID03_9ACTN</name>
<evidence type="ECO:0000256" key="3">
    <source>
        <dbReference type="ARBA" id="ARBA00022840"/>
    </source>
</evidence>
<dbReference type="EMBL" id="JACEHE010000031">
    <property type="protein sequence ID" value="MBA2950691.1"/>
    <property type="molecule type" value="Genomic_DNA"/>
</dbReference>
<keyword evidence="2" id="KW-0547">Nucleotide-binding</keyword>
<dbReference type="Pfam" id="PF08352">
    <property type="entry name" value="oligo_HPY"/>
    <property type="match status" value="1"/>
</dbReference>
<dbReference type="GO" id="GO:0015833">
    <property type="term" value="P:peptide transport"/>
    <property type="evidence" value="ECO:0007669"/>
    <property type="project" value="InterPro"/>
</dbReference>
<dbReference type="InterPro" id="IPR013563">
    <property type="entry name" value="Oligopep_ABC_C"/>
</dbReference>
<comment type="caution">
    <text evidence="6">The sequence shown here is derived from an EMBL/GenBank/DDBJ whole genome shotgun (WGS) entry which is preliminary data.</text>
</comment>
<organism evidence="6 7">
    <name type="scientific">Streptomyces himalayensis subsp. himalayensis</name>
    <dbReference type="NCBI Taxonomy" id="2756131"/>
    <lineage>
        <taxon>Bacteria</taxon>
        <taxon>Bacillati</taxon>
        <taxon>Actinomycetota</taxon>
        <taxon>Actinomycetes</taxon>
        <taxon>Kitasatosporales</taxon>
        <taxon>Streptomycetaceae</taxon>
        <taxon>Streptomyces</taxon>
        <taxon>Streptomyces himalayensis</taxon>
    </lineage>
</organism>
<feature type="domain" description="Oligopeptide/dipeptide ABC transporter C-terminal" evidence="5">
    <location>
        <begin position="44"/>
        <end position="76"/>
    </location>
</feature>
<keyword evidence="1" id="KW-0813">Transport</keyword>
<feature type="compositionally biased region" description="Basic residues" evidence="4">
    <location>
        <begin position="1"/>
        <end position="14"/>
    </location>
</feature>
<keyword evidence="3" id="KW-0067">ATP-binding</keyword>
<gene>
    <name evidence="6" type="ORF">H1D24_34215</name>
</gene>
<evidence type="ECO:0000259" key="5">
    <source>
        <dbReference type="Pfam" id="PF08352"/>
    </source>
</evidence>
<evidence type="ECO:0000313" key="6">
    <source>
        <dbReference type="EMBL" id="MBA2950691.1"/>
    </source>
</evidence>
<evidence type="ECO:0000256" key="2">
    <source>
        <dbReference type="ARBA" id="ARBA00022741"/>
    </source>
</evidence>
<feature type="region of interest" description="Disordered" evidence="4">
    <location>
        <begin position="1"/>
        <end position="57"/>
    </location>
</feature>
<accession>A0A7W0ID03</accession>
<dbReference type="Proteomes" id="UP000545761">
    <property type="component" value="Unassembled WGS sequence"/>
</dbReference>
<sequence>MQRRRHGRHDRQARRRAEARADAHDAHRQGPGHQGGLAAGATPRRLKPIPGRPPSLGDAFTGCPFAARCPDAESACDTWSPEPVALADGGTAACRRIPAAVPATAERNTA</sequence>
<reference evidence="6 7" key="1">
    <citation type="submission" date="2020-07" db="EMBL/GenBank/DDBJ databases">
        <title>Streptomyces isolated from Indian soil.</title>
        <authorList>
            <person name="Mandal S."/>
            <person name="Maiti P.K."/>
        </authorList>
    </citation>
    <scope>NUCLEOTIDE SEQUENCE [LARGE SCALE GENOMIC DNA]</scope>
    <source>
        <strain evidence="6 7">PSKA28</strain>
    </source>
</reference>
<dbReference type="AlphaFoldDB" id="A0A7W0ID03"/>